<dbReference type="RefSeq" id="WP_319157633.1">
    <property type="nucleotide sequence ID" value="NZ_CP138359.1"/>
</dbReference>
<dbReference type="Proteomes" id="UP001304340">
    <property type="component" value="Chromosome"/>
</dbReference>
<feature type="coiled-coil region" evidence="1">
    <location>
        <begin position="146"/>
        <end position="180"/>
    </location>
</feature>
<feature type="compositionally biased region" description="Low complexity" evidence="2">
    <location>
        <begin position="46"/>
        <end position="76"/>
    </location>
</feature>
<organism evidence="3 4">
    <name type="scientific">Sanguibacter biliveldensis</name>
    <dbReference type="NCBI Taxonomy" id="3030830"/>
    <lineage>
        <taxon>Bacteria</taxon>
        <taxon>Bacillati</taxon>
        <taxon>Actinomycetota</taxon>
        <taxon>Actinomycetes</taxon>
        <taxon>Micrococcales</taxon>
        <taxon>Sanguibacteraceae</taxon>
        <taxon>Sanguibacter</taxon>
    </lineage>
</organism>
<evidence type="ECO:0000313" key="3">
    <source>
        <dbReference type="EMBL" id="WPF82323.1"/>
    </source>
</evidence>
<keyword evidence="4" id="KW-1185">Reference proteome</keyword>
<accession>A0AAF1C4D0</accession>
<evidence type="ECO:0000313" key="4">
    <source>
        <dbReference type="Proteomes" id="UP001304340"/>
    </source>
</evidence>
<protein>
    <submittedName>
        <fullName evidence="3">Uncharacterized protein</fullName>
    </submittedName>
</protein>
<evidence type="ECO:0000256" key="1">
    <source>
        <dbReference type="SAM" id="Coils"/>
    </source>
</evidence>
<feature type="compositionally biased region" description="Low complexity" evidence="2">
    <location>
        <begin position="26"/>
        <end position="39"/>
    </location>
</feature>
<dbReference type="KEGG" id="sbil:SANBI_003675"/>
<proteinExistence type="predicted"/>
<dbReference type="EMBL" id="CP138359">
    <property type="protein sequence ID" value="WPF82323.1"/>
    <property type="molecule type" value="Genomic_DNA"/>
</dbReference>
<feature type="region of interest" description="Disordered" evidence="2">
    <location>
        <begin position="238"/>
        <end position="259"/>
    </location>
</feature>
<sequence>MSASPPPPPPPPSTPDEPGRGGGPAVPGQQPGPWAAPRQPVQPGYGQAPGSAPAGWSPSPSTYPPQGGYQPQPTGYPHGGGRPGAPQPSGYAAQQPGQPSRPGRSPWAAPAPAPRRPRRSRRWAVALGVLLVLALGGGTTAVLVDRADDQRAAQELTDRLAREAQELADAETAYDDAVEDLDSVVDSLTTLATDVDLALTDATSDVDDATLLLDAAPVGVVPEAERTALDTARTDLSTAVDSWGPSQEAPEPPDARPTTTDEIVEATEQVETDVETLTTTLEDTQTGLDTLTTQQDTLADAADALLATVPATSQSYVDTYTVATNASRSEMQVAAAGVSSSWSADSSTQLATFAAAANAVVTSQTDQEWLLANPVHPNRPVIEAFARSLAGGVPVDFAWAPEVNGYGLDGSSGGYATWNTAQYGYSTITLSDNVAERWPEEGVQALVVHETGHAITSKCNDLYAAPPFSSDDEMFATSWAISMGYDDGNGSGEWAYGRPSDEQIAAAGACR</sequence>
<gene>
    <name evidence="3" type="ORF">SANBI_003675</name>
</gene>
<feature type="compositionally biased region" description="Pro residues" evidence="2">
    <location>
        <begin position="1"/>
        <end position="15"/>
    </location>
</feature>
<evidence type="ECO:0000256" key="2">
    <source>
        <dbReference type="SAM" id="MobiDB-lite"/>
    </source>
</evidence>
<name>A0AAF1C4D0_9MICO</name>
<feature type="region of interest" description="Disordered" evidence="2">
    <location>
        <begin position="1"/>
        <end position="119"/>
    </location>
</feature>
<dbReference type="AlphaFoldDB" id="A0AAF1C4D0"/>
<keyword evidence="1" id="KW-0175">Coiled coil</keyword>
<reference evidence="4" key="1">
    <citation type="submission" date="2023-11" db="EMBL/GenBank/DDBJ databases">
        <authorList>
            <person name="Helweg L.P."/>
            <person name="Kiel A."/>
            <person name="Hitz F."/>
            <person name="Ruckert-Reed C."/>
            <person name="Busche T."/>
            <person name="Kaltschmidt B."/>
            <person name="Kaltschmidt C."/>
        </authorList>
    </citation>
    <scope>NUCLEOTIDE SEQUENCE [LARGE SCALE GENOMIC DNA]</scope>
    <source>
        <strain evidence="4">4.1</strain>
    </source>
</reference>